<proteinExistence type="predicted"/>
<sequence length="165" mass="18302">MSLFSRQPKGCVPRQTLGRKSEYPKVNQCSDTHPGSGGTLHPSAQVVNRLRVFLGPVEFWLVALVLGVTSAASGVHMSPYDWCATHVHVRGGYDGVRFTKMSTQIEEKVDSNSIIGENLQELPLSSAYETAMEVLSSLITRQKRGTRSAVDGKYKKLDRMLMYIK</sequence>
<comment type="caution">
    <text evidence="1">The sequence shown here is derived from an EMBL/GenBank/DDBJ whole genome shotgun (WGS) entry which is preliminary data.</text>
</comment>
<gene>
    <name evidence="1" type="ORF">ILEXP_LOCUS21802</name>
</gene>
<dbReference type="AlphaFoldDB" id="A0ABC8SEF6"/>
<evidence type="ECO:0000313" key="2">
    <source>
        <dbReference type="Proteomes" id="UP001642360"/>
    </source>
</evidence>
<feature type="non-terminal residue" evidence="1">
    <location>
        <position position="165"/>
    </location>
</feature>
<protein>
    <submittedName>
        <fullName evidence="1">Uncharacterized protein</fullName>
    </submittedName>
</protein>
<reference evidence="1 2" key="1">
    <citation type="submission" date="2024-02" db="EMBL/GenBank/DDBJ databases">
        <authorList>
            <person name="Vignale AGUSTIN F."/>
            <person name="Sosa J E."/>
            <person name="Modenutti C."/>
        </authorList>
    </citation>
    <scope>NUCLEOTIDE SEQUENCE [LARGE SCALE GENOMIC DNA]</scope>
</reference>
<name>A0ABC8SEF6_9AQUA</name>
<organism evidence="1 2">
    <name type="scientific">Ilex paraguariensis</name>
    <name type="common">yerba mate</name>
    <dbReference type="NCBI Taxonomy" id="185542"/>
    <lineage>
        <taxon>Eukaryota</taxon>
        <taxon>Viridiplantae</taxon>
        <taxon>Streptophyta</taxon>
        <taxon>Embryophyta</taxon>
        <taxon>Tracheophyta</taxon>
        <taxon>Spermatophyta</taxon>
        <taxon>Magnoliopsida</taxon>
        <taxon>eudicotyledons</taxon>
        <taxon>Gunneridae</taxon>
        <taxon>Pentapetalae</taxon>
        <taxon>asterids</taxon>
        <taxon>campanulids</taxon>
        <taxon>Aquifoliales</taxon>
        <taxon>Aquifoliaceae</taxon>
        <taxon>Ilex</taxon>
    </lineage>
</organism>
<keyword evidence="2" id="KW-1185">Reference proteome</keyword>
<dbReference type="EMBL" id="CAUOFW020002404">
    <property type="protein sequence ID" value="CAK9153534.1"/>
    <property type="molecule type" value="Genomic_DNA"/>
</dbReference>
<dbReference type="Proteomes" id="UP001642360">
    <property type="component" value="Unassembled WGS sequence"/>
</dbReference>
<accession>A0ABC8SEF6</accession>
<evidence type="ECO:0000313" key="1">
    <source>
        <dbReference type="EMBL" id="CAK9153534.1"/>
    </source>
</evidence>